<keyword evidence="3" id="KW-0732">Signal</keyword>
<dbReference type="InterPro" id="IPR012334">
    <property type="entry name" value="Pectin_lyas_fold"/>
</dbReference>
<dbReference type="AlphaFoldDB" id="A0A9X2I7H9"/>
<name>A0A9X2I7H9_9GAMM</name>
<evidence type="ECO:0000313" key="4">
    <source>
        <dbReference type="EMBL" id="MCP8900862.1"/>
    </source>
</evidence>
<reference evidence="4" key="2">
    <citation type="submission" date="2023-01" db="EMBL/GenBank/DDBJ databases">
        <title>Gilvimarinus xylanilyticus HB14 isolated from Caulerpa lentillifera aquaculture base in Hainan, China.</title>
        <authorList>
            <person name="Zhang Y.-J."/>
        </authorList>
    </citation>
    <scope>NUCLEOTIDE SEQUENCE</scope>
    <source>
        <strain evidence="4">HB14</strain>
    </source>
</reference>
<evidence type="ECO:0000256" key="1">
    <source>
        <dbReference type="ARBA" id="ARBA00022723"/>
    </source>
</evidence>
<reference evidence="4" key="1">
    <citation type="submission" date="2022-05" db="EMBL/GenBank/DDBJ databases">
        <authorList>
            <person name="Sun H.-N."/>
        </authorList>
    </citation>
    <scope>NUCLEOTIDE SEQUENCE</scope>
    <source>
        <strain evidence="4">HB14</strain>
    </source>
</reference>
<dbReference type="SUPFAM" id="SSF51126">
    <property type="entry name" value="Pectin lyase-like"/>
    <property type="match status" value="1"/>
</dbReference>
<dbReference type="PANTHER" id="PTHR42970">
    <property type="entry name" value="PECTATE LYASE C-RELATED"/>
    <property type="match status" value="1"/>
</dbReference>
<dbReference type="GO" id="GO:0046872">
    <property type="term" value="F:metal ion binding"/>
    <property type="evidence" value="ECO:0007669"/>
    <property type="project" value="UniProtKB-KW"/>
</dbReference>
<evidence type="ECO:0000313" key="5">
    <source>
        <dbReference type="Proteomes" id="UP001139319"/>
    </source>
</evidence>
<dbReference type="Proteomes" id="UP001139319">
    <property type="component" value="Unassembled WGS sequence"/>
</dbReference>
<feature type="signal peptide" evidence="3">
    <location>
        <begin position="1"/>
        <end position="28"/>
    </location>
</feature>
<dbReference type="Gene3D" id="2.160.20.10">
    <property type="entry name" value="Single-stranded right-handed beta-helix, Pectin lyase-like"/>
    <property type="match status" value="1"/>
</dbReference>
<dbReference type="EMBL" id="JAMFTH010000007">
    <property type="protein sequence ID" value="MCP8900862.1"/>
    <property type="molecule type" value="Genomic_DNA"/>
</dbReference>
<keyword evidence="2" id="KW-0325">Glycoprotein</keyword>
<accession>A0A9X2I7H9</accession>
<dbReference type="PANTHER" id="PTHR42970:SF1">
    <property type="entry name" value="PECTATE LYASE C-RELATED"/>
    <property type="match status" value="1"/>
</dbReference>
<organism evidence="4 5">
    <name type="scientific">Gilvimarinus xylanilyticus</name>
    <dbReference type="NCBI Taxonomy" id="2944139"/>
    <lineage>
        <taxon>Bacteria</taxon>
        <taxon>Pseudomonadati</taxon>
        <taxon>Pseudomonadota</taxon>
        <taxon>Gammaproteobacteria</taxon>
        <taxon>Cellvibrionales</taxon>
        <taxon>Cellvibrionaceae</taxon>
        <taxon>Gilvimarinus</taxon>
    </lineage>
</organism>
<proteinExistence type="predicted"/>
<comment type="caution">
    <text evidence="4">The sequence shown here is derived from an EMBL/GenBank/DDBJ whole genome shotgun (WGS) entry which is preliminary data.</text>
</comment>
<evidence type="ECO:0000256" key="2">
    <source>
        <dbReference type="ARBA" id="ARBA00023180"/>
    </source>
</evidence>
<keyword evidence="1" id="KW-0479">Metal-binding</keyword>
<evidence type="ECO:0000256" key="3">
    <source>
        <dbReference type="SAM" id="SignalP"/>
    </source>
</evidence>
<sequence length="427" mass="46221">MKKICASGTVLKTVATVFACLLISLANAQNLEEVKGFGIDTPAGAGGRVIKVTNLNSDGEGSLRWALEQKGKRVVVFEVGGVIDLNGKNLGIGEPYITVAGQTAPSPGITIIRGGIGIGTHDVRLQHIRVRPGANGKSERSGWEPDGIGVSRGDARNIHIDHCSTSWAVDENMSASGERYKGPDATSGRITFSHSIIAEGLDYATHKKGKHSKGILIHDYVQEVAVIGNLFAHNDRRNPYFKAHASGVVVNNLMYNLGNAAVQLGYVEGEWDGKDRRPGNPKVAVVGNDLRYGRDSYSDLAMVAYQGDVYLRDNQVLNLDGEPMPQVQGDIRLLDKPPVWPEGLTAMPVDQVYDSVLLNAGARPWDRDEVDVRIVNSVRSQAGRIIDSEEQVGGYPEATPVYRKLQVPTDTEAVGAWLQSFVPTSYR</sequence>
<dbReference type="RefSeq" id="WP_253969150.1">
    <property type="nucleotide sequence ID" value="NZ_JAMFTH010000007.1"/>
</dbReference>
<gene>
    <name evidence="4" type="ORF">M6D89_16250</name>
</gene>
<protein>
    <submittedName>
        <fullName evidence="4">Right-handed parallel beta-helix repeat-containing protein</fullName>
    </submittedName>
</protein>
<dbReference type="InterPro" id="IPR052063">
    <property type="entry name" value="Polysaccharide_Lyase_1"/>
</dbReference>
<feature type="chain" id="PRO_5040940069" evidence="3">
    <location>
        <begin position="29"/>
        <end position="427"/>
    </location>
</feature>
<dbReference type="InterPro" id="IPR011050">
    <property type="entry name" value="Pectin_lyase_fold/virulence"/>
</dbReference>
<keyword evidence="5" id="KW-1185">Reference proteome</keyword>